<evidence type="ECO:0000313" key="5">
    <source>
        <dbReference type="Proteomes" id="UP000773614"/>
    </source>
</evidence>
<dbReference type="OrthoDB" id="9798884at2"/>
<dbReference type="Gene3D" id="3.40.50.1820">
    <property type="entry name" value="alpha/beta hydrolase"/>
    <property type="match status" value="1"/>
</dbReference>
<feature type="transmembrane region" description="Helical" evidence="1">
    <location>
        <begin position="57"/>
        <end position="78"/>
    </location>
</feature>
<feature type="domain" description="AB hydrolase-1" evidence="2">
    <location>
        <begin position="126"/>
        <end position="236"/>
    </location>
</feature>
<dbReference type="InterPro" id="IPR013595">
    <property type="entry name" value="Pept_S33_TAP-like_C"/>
</dbReference>
<name>A0A964T816_9HYPH</name>
<dbReference type="EMBL" id="SPKJ01000140">
    <property type="protein sequence ID" value="MYZ50251.1"/>
    <property type="molecule type" value="Genomic_DNA"/>
</dbReference>
<protein>
    <submittedName>
        <fullName evidence="4">Alpha/beta hydrolase</fullName>
    </submittedName>
</protein>
<keyword evidence="4" id="KW-0378">Hydrolase</keyword>
<accession>A0A964T816</accession>
<sequence length="320" mass="34049">MTRPAGAGAVPARAFARRSARWNAPISGGQEEAQTVPSPLSESRGTTILRSRRILRVAAWLAALAAFAYLAAGSYLYAVQRSYVFVPGGTLGTPESNGLAGVEVVTLDRGGVVLTGWHAPARDGMPTLLYFHGNAGNLSGRADRFRQVLDSGFGLAAFSYRGYPGSGGAPSEEALFSDALAEFDWLAERTGRIVLHGESLGTGIATYVASRRDAGALVLEAPYTAALDIAGATYPWLPVSVLMRDPFVTREHISRVAEPILIFHGTADRVIPIEHGRALARIAGDRAELVVVEGAGHSELWKRGLWQRALAFFAAKGLLP</sequence>
<evidence type="ECO:0000313" key="4">
    <source>
        <dbReference type="EMBL" id="MYZ50251.1"/>
    </source>
</evidence>
<dbReference type="PANTHER" id="PTHR12277">
    <property type="entry name" value="ALPHA/BETA HYDROLASE DOMAIN-CONTAINING PROTEIN"/>
    <property type="match status" value="1"/>
</dbReference>
<dbReference type="Pfam" id="PF00561">
    <property type="entry name" value="Abhydrolase_1"/>
    <property type="match status" value="1"/>
</dbReference>
<gene>
    <name evidence="4" type="ORF">E4O86_21310</name>
</gene>
<evidence type="ECO:0000259" key="3">
    <source>
        <dbReference type="Pfam" id="PF08386"/>
    </source>
</evidence>
<dbReference type="Proteomes" id="UP000773614">
    <property type="component" value="Unassembled WGS sequence"/>
</dbReference>
<dbReference type="PANTHER" id="PTHR12277:SF81">
    <property type="entry name" value="PROTEIN ABHD13"/>
    <property type="match status" value="1"/>
</dbReference>
<dbReference type="InterPro" id="IPR029058">
    <property type="entry name" value="AB_hydrolase_fold"/>
</dbReference>
<organism evidence="4 5">
    <name type="scientific">Propylenella binzhouense</name>
    <dbReference type="NCBI Taxonomy" id="2555902"/>
    <lineage>
        <taxon>Bacteria</taxon>
        <taxon>Pseudomonadati</taxon>
        <taxon>Pseudomonadota</taxon>
        <taxon>Alphaproteobacteria</taxon>
        <taxon>Hyphomicrobiales</taxon>
        <taxon>Propylenellaceae</taxon>
        <taxon>Propylenella</taxon>
    </lineage>
</organism>
<keyword evidence="1" id="KW-0812">Transmembrane</keyword>
<proteinExistence type="predicted"/>
<feature type="domain" description="Peptidase S33 tripeptidyl aminopeptidase-like C-terminal" evidence="3">
    <location>
        <begin position="255"/>
        <end position="299"/>
    </location>
</feature>
<dbReference type="AlphaFoldDB" id="A0A964T816"/>
<comment type="caution">
    <text evidence="4">The sequence shown here is derived from an EMBL/GenBank/DDBJ whole genome shotgun (WGS) entry which is preliminary data.</text>
</comment>
<dbReference type="InterPro" id="IPR000073">
    <property type="entry name" value="AB_hydrolase_1"/>
</dbReference>
<keyword evidence="1" id="KW-1133">Transmembrane helix</keyword>
<keyword evidence="5" id="KW-1185">Reference proteome</keyword>
<keyword evidence="1" id="KW-0472">Membrane</keyword>
<evidence type="ECO:0000256" key="1">
    <source>
        <dbReference type="SAM" id="Phobius"/>
    </source>
</evidence>
<evidence type="ECO:0000259" key="2">
    <source>
        <dbReference type="Pfam" id="PF00561"/>
    </source>
</evidence>
<dbReference type="SUPFAM" id="SSF53474">
    <property type="entry name" value="alpha/beta-Hydrolases"/>
    <property type="match status" value="1"/>
</dbReference>
<reference evidence="4" key="1">
    <citation type="submission" date="2019-03" db="EMBL/GenBank/DDBJ databases">
        <title>Afifella sp. nov., isolated from activated sludge.</title>
        <authorList>
            <person name="Li Q."/>
            <person name="Liu Y."/>
        </authorList>
    </citation>
    <scope>NUCLEOTIDE SEQUENCE</scope>
    <source>
        <strain evidence="4">L72</strain>
    </source>
</reference>
<dbReference type="GO" id="GO:0016787">
    <property type="term" value="F:hydrolase activity"/>
    <property type="evidence" value="ECO:0007669"/>
    <property type="project" value="UniProtKB-KW"/>
</dbReference>
<dbReference type="Pfam" id="PF08386">
    <property type="entry name" value="Abhydrolase_4"/>
    <property type="match status" value="1"/>
</dbReference>